<evidence type="ECO:0000313" key="1">
    <source>
        <dbReference type="EMBL" id="KAF9592468.1"/>
    </source>
</evidence>
<dbReference type="EMBL" id="JADFTS010000008">
    <property type="protein sequence ID" value="KAF9592468.1"/>
    <property type="molecule type" value="Genomic_DNA"/>
</dbReference>
<proteinExistence type="predicted"/>
<name>A0A835H8J3_9MAGN</name>
<protein>
    <submittedName>
        <fullName evidence="1">Uncharacterized protein</fullName>
    </submittedName>
</protein>
<sequence>MLVHAQPPWLMPVHSQPPPVISYKSRRKNLNFPPLPLPGLVGLGEQEVYELECPQHQITLCVGSTGTWLITVDKHFNIRIMNLNVHKEHSEVNLCQAKSKGIHIYVQILS</sequence>
<keyword evidence="2" id="KW-1185">Reference proteome</keyword>
<accession>A0A835H8J3</accession>
<dbReference type="Proteomes" id="UP000631114">
    <property type="component" value="Unassembled WGS sequence"/>
</dbReference>
<evidence type="ECO:0000313" key="2">
    <source>
        <dbReference type="Proteomes" id="UP000631114"/>
    </source>
</evidence>
<organism evidence="1 2">
    <name type="scientific">Coptis chinensis</name>
    <dbReference type="NCBI Taxonomy" id="261450"/>
    <lineage>
        <taxon>Eukaryota</taxon>
        <taxon>Viridiplantae</taxon>
        <taxon>Streptophyta</taxon>
        <taxon>Embryophyta</taxon>
        <taxon>Tracheophyta</taxon>
        <taxon>Spermatophyta</taxon>
        <taxon>Magnoliopsida</taxon>
        <taxon>Ranunculales</taxon>
        <taxon>Ranunculaceae</taxon>
        <taxon>Coptidoideae</taxon>
        <taxon>Coptis</taxon>
    </lineage>
</organism>
<dbReference type="AlphaFoldDB" id="A0A835H8J3"/>
<reference evidence="1 2" key="1">
    <citation type="submission" date="2020-10" db="EMBL/GenBank/DDBJ databases">
        <title>The Coptis chinensis genome and diversification of protoberbering-type alkaloids.</title>
        <authorList>
            <person name="Wang B."/>
            <person name="Shu S."/>
            <person name="Song C."/>
            <person name="Liu Y."/>
        </authorList>
    </citation>
    <scope>NUCLEOTIDE SEQUENCE [LARGE SCALE GENOMIC DNA]</scope>
    <source>
        <strain evidence="1">HL-2020</strain>
        <tissue evidence="1">Leaf</tissue>
    </source>
</reference>
<comment type="caution">
    <text evidence="1">The sequence shown here is derived from an EMBL/GenBank/DDBJ whole genome shotgun (WGS) entry which is preliminary data.</text>
</comment>
<gene>
    <name evidence="1" type="ORF">IFM89_014958</name>
</gene>